<keyword evidence="8" id="KW-1185">Reference proteome</keyword>
<evidence type="ECO:0000256" key="4">
    <source>
        <dbReference type="ARBA" id="ARBA00022989"/>
    </source>
</evidence>
<dbReference type="AlphaFoldDB" id="A0AAN9I705"/>
<protein>
    <recommendedName>
        <fullName evidence="6">Copper transport protein</fullName>
    </recommendedName>
</protein>
<accession>A0AAN9I705</accession>
<keyword evidence="6" id="KW-0406">Ion transport</keyword>
<evidence type="ECO:0000313" key="7">
    <source>
        <dbReference type="EMBL" id="KAK7262511.1"/>
    </source>
</evidence>
<dbReference type="GO" id="GO:0005375">
    <property type="term" value="F:copper ion transmembrane transporter activity"/>
    <property type="evidence" value="ECO:0007669"/>
    <property type="project" value="UniProtKB-UniRule"/>
</dbReference>
<feature type="transmembrane region" description="Helical" evidence="6">
    <location>
        <begin position="174"/>
        <end position="193"/>
    </location>
</feature>
<name>A0AAN9I705_CLITE</name>
<dbReference type="PANTHER" id="PTHR12483">
    <property type="entry name" value="SOLUTE CARRIER FAMILY 31 COPPER TRANSPORTERS"/>
    <property type="match status" value="1"/>
</dbReference>
<proteinExistence type="inferred from homology"/>
<keyword evidence="4 6" id="KW-1133">Transmembrane helix</keyword>
<keyword evidence="5 6" id="KW-0472">Membrane</keyword>
<dbReference type="GO" id="GO:0005886">
    <property type="term" value="C:plasma membrane"/>
    <property type="evidence" value="ECO:0007669"/>
    <property type="project" value="TreeGrafter"/>
</dbReference>
<comment type="similarity">
    <text evidence="1 6">Belongs to the copper transporter (Ctr) (TC 1.A.56) family. SLC31A subfamily.</text>
</comment>
<keyword evidence="3 6" id="KW-0187">Copper transport</keyword>
<dbReference type="PANTHER" id="PTHR12483:SF24">
    <property type="entry name" value="COPPER TRANSPORTER 2-RELATED"/>
    <property type="match status" value="1"/>
</dbReference>
<comment type="subcellular location">
    <subcellularLocation>
        <location evidence="6">Membrane</location>
        <topology evidence="6">Multi-pass membrane protein</topology>
    </subcellularLocation>
</comment>
<evidence type="ECO:0000256" key="2">
    <source>
        <dbReference type="ARBA" id="ARBA00022692"/>
    </source>
</evidence>
<dbReference type="Proteomes" id="UP001359559">
    <property type="component" value="Unassembled WGS sequence"/>
</dbReference>
<feature type="transmembrane region" description="Helical" evidence="6">
    <location>
        <begin position="143"/>
        <end position="168"/>
    </location>
</feature>
<sequence length="209" mass="23663">MIINAEPFWNISRVVRFQSTHRIHLRHCVTPTAIKFTQCKTNFQLRKTQKGFHSKHNMDEHMRGMGGMGPSSSSSNGTMMMMHHKMMMHMTFFWGKETDILFKNWPGGKSGMYVLALLFVFVMAVFVELLSHTRFIKPGLNHVVAGLIQTLLHVLRVGLAYLVMLALMSFNGGVFLAALLGHALGFFLSSMAFKEPPKDDEFDLPPISC</sequence>
<evidence type="ECO:0000256" key="1">
    <source>
        <dbReference type="ARBA" id="ARBA00006921"/>
    </source>
</evidence>
<evidence type="ECO:0000256" key="6">
    <source>
        <dbReference type="RuleBase" id="RU367022"/>
    </source>
</evidence>
<keyword evidence="6" id="KW-0813">Transport</keyword>
<organism evidence="7 8">
    <name type="scientific">Clitoria ternatea</name>
    <name type="common">Butterfly pea</name>
    <dbReference type="NCBI Taxonomy" id="43366"/>
    <lineage>
        <taxon>Eukaryota</taxon>
        <taxon>Viridiplantae</taxon>
        <taxon>Streptophyta</taxon>
        <taxon>Embryophyta</taxon>
        <taxon>Tracheophyta</taxon>
        <taxon>Spermatophyta</taxon>
        <taxon>Magnoliopsida</taxon>
        <taxon>eudicotyledons</taxon>
        <taxon>Gunneridae</taxon>
        <taxon>Pentapetalae</taxon>
        <taxon>rosids</taxon>
        <taxon>fabids</taxon>
        <taxon>Fabales</taxon>
        <taxon>Fabaceae</taxon>
        <taxon>Papilionoideae</taxon>
        <taxon>50 kb inversion clade</taxon>
        <taxon>NPAAA clade</taxon>
        <taxon>indigoferoid/millettioid clade</taxon>
        <taxon>Phaseoleae</taxon>
        <taxon>Clitoria</taxon>
    </lineage>
</organism>
<keyword evidence="6" id="KW-0186">Copper</keyword>
<gene>
    <name evidence="7" type="ORF">RJT34_30085</name>
</gene>
<comment type="caution">
    <text evidence="7">The sequence shown here is derived from an EMBL/GenBank/DDBJ whole genome shotgun (WGS) entry which is preliminary data.</text>
</comment>
<reference evidence="7 8" key="1">
    <citation type="submission" date="2024-01" db="EMBL/GenBank/DDBJ databases">
        <title>The genomes of 5 underutilized Papilionoideae crops provide insights into root nodulation and disease resistance.</title>
        <authorList>
            <person name="Yuan L."/>
        </authorList>
    </citation>
    <scope>NUCLEOTIDE SEQUENCE [LARGE SCALE GENOMIC DNA]</scope>
    <source>
        <strain evidence="7">LY-2023</strain>
        <tissue evidence="7">Leaf</tissue>
    </source>
</reference>
<dbReference type="Pfam" id="PF04145">
    <property type="entry name" value="Ctr"/>
    <property type="match status" value="2"/>
</dbReference>
<evidence type="ECO:0000256" key="5">
    <source>
        <dbReference type="ARBA" id="ARBA00023136"/>
    </source>
</evidence>
<keyword evidence="2 6" id="KW-0812">Transmembrane</keyword>
<evidence type="ECO:0000313" key="8">
    <source>
        <dbReference type="Proteomes" id="UP001359559"/>
    </source>
</evidence>
<dbReference type="InterPro" id="IPR007274">
    <property type="entry name" value="Cop_transporter"/>
</dbReference>
<feature type="transmembrane region" description="Helical" evidence="6">
    <location>
        <begin position="111"/>
        <end position="131"/>
    </location>
</feature>
<dbReference type="EMBL" id="JAYKXN010000008">
    <property type="protein sequence ID" value="KAK7262511.1"/>
    <property type="molecule type" value="Genomic_DNA"/>
</dbReference>
<evidence type="ECO:0000256" key="3">
    <source>
        <dbReference type="ARBA" id="ARBA00022796"/>
    </source>
</evidence>